<dbReference type="InterPro" id="IPR041698">
    <property type="entry name" value="Methyltransf_25"/>
</dbReference>
<proteinExistence type="predicted"/>
<reference evidence="4 5" key="1">
    <citation type="submission" date="2019-12" db="EMBL/GenBank/DDBJ databases">
        <title>Snethiella sp. nov. sp. isolated from sea sand.</title>
        <authorList>
            <person name="Kim J."/>
            <person name="Jeong S.E."/>
            <person name="Jung H.S."/>
            <person name="Jeon C.O."/>
        </authorList>
    </citation>
    <scope>NUCLEOTIDE SEQUENCE [LARGE SCALE GENOMIC DNA]</scope>
    <source>
        <strain evidence="4 5">DP05</strain>
    </source>
</reference>
<dbReference type="SUPFAM" id="SSF53335">
    <property type="entry name" value="S-adenosyl-L-methionine-dependent methyltransferases"/>
    <property type="match status" value="1"/>
</dbReference>
<name>A0A6L8W7U6_9PROT</name>
<comment type="caution">
    <text evidence="4">The sequence shown here is derived from an EMBL/GenBank/DDBJ whole genome shotgun (WGS) entry which is preliminary data.</text>
</comment>
<dbReference type="GO" id="GO:0032259">
    <property type="term" value="P:methylation"/>
    <property type="evidence" value="ECO:0007669"/>
    <property type="project" value="UniProtKB-KW"/>
</dbReference>
<dbReference type="InterPro" id="IPR029063">
    <property type="entry name" value="SAM-dependent_MTases_sf"/>
</dbReference>
<evidence type="ECO:0000256" key="1">
    <source>
        <dbReference type="ARBA" id="ARBA00022603"/>
    </source>
</evidence>
<dbReference type="AlphaFoldDB" id="A0A6L8W7U6"/>
<dbReference type="Proteomes" id="UP000476030">
    <property type="component" value="Unassembled WGS sequence"/>
</dbReference>
<dbReference type="EMBL" id="WTUW01000002">
    <property type="protein sequence ID" value="MZR30460.1"/>
    <property type="molecule type" value="Genomic_DNA"/>
</dbReference>
<accession>A0A6L8W7U6</accession>
<dbReference type="PANTHER" id="PTHR43861">
    <property type="entry name" value="TRANS-ACONITATE 2-METHYLTRANSFERASE-RELATED"/>
    <property type="match status" value="1"/>
</dbReference>
<evidence type="ECO:0000313" key="5">
    <source>
        <dbReference type="Proteomes" id="UP000476030"/>
    </source>
</evidence>
<keyword evidence="5" id="KW-1185">Reference proteome</keyword>
<dbReference type="RefSeq" id="WP_161315042.1">
    <property type="nucleotide sequence ID" value="NZ_WTUW01000002.1"/>
</dbReference>
<sequence length="206" mass="22969">MTLSLSDLAKTTQDVYERNADRFDAERLKTLFERNWLDRFLSFVPDKGNVLDLGCGAGDPIASYIISKGYVLTGVDASAAMLRLARGKFPDGDWRQMDMRALDMPERFHGIIGWDSFFHLTRAEQRSVLPKIAEQLHPLGALLLTVGADDGEVSGQVGDDAVYHASLSIKEYTTILETCGLKVVNFRPEDPNCMFRTILLAQKLPS</sequence>
<organism evidence="4 5">
    <name type="scientific">Sneathiella litorea</name>
    <dbReference type="NCBI Taxonomy" id="2606216"/>
    <lineage>
        <taxon>Bacteria</taxon>
        <taxon>Pseudomonadati</taxon>
        <taxon>Pseudomonadota</taxon>
        <taxon>Alphaproteobacteria</taxon>
        <taxon>Sneathiellales</taxon>
        <taxon>Sneathiellaceae</taxon>
        <taxon>Sneathiella</taxon>
    </lineage>
</organism>
<gene>
    <name evidence="4" type="ORF">GQE98_07400</name>
</gene>
<dbReference type="Gene3D" id="3.40.50.150">
    <property type="entry name" value="Vaccinia Virus protein VP39"/>
    <property type="match status" value="1"/>
</dbReference>
<dbReference type="Pfam" id="PF13649">
    <property type="entry name" value="Methyltransf_25"/>
    <property type="match status" value="1"/>
</dbReference>
<evidence type="ECO:0000256" key="2">
    <source>
        <dbReference type="ARBA" id="ARBA00022679"/>
    </source>
</evidence>
<keyword evidence="2 4" id="KW-0808">Transferase</keyword>
<dbReference type="PANTHER" id="PTHR43861:SF1">
    <property type="entry name" value="TRANS-ACONITATE 2-METHYLTRANSFERASE"/>
    <property type="match status" value="1"/>
</dbReference>
<dbReference type="GO" id="GO:0008168">
    <property type="term" value="F:methyltransferase activity"/>
    <property type="evidence" value="ECO:0007669"/>
    <property type="project" value="UniProtKB-KW"/>
</dbReference>
<evidence type="ECO:0000313" key="4">
    <source>
        <dbReference type="EMBL" id="MZR30460.1"/>
    </source>
</evidence>
<keyword evidence="1 4" id="KW-0489">Methyltransferase</keyword>
<evidence type="ECO:0000259" key="3">
    <source>
        <dbReference type="Pfam" id="PF13649"/>
    </source>
</evidence>
<feature type="domain" description="Methyltransferase" evidence="3">
    <location>
        <begin position="50"/>
        <end position="140"/>
    </location>
</feature>
<dbReference type="CDD" id="cd02440">
    <property type="entry name" value="AdoMet_MTases"/>
    <property type="match status" value="1"/>
</dbReference>
<protein>
    <submittedName>
        <fullName evidence="4">Methyltransferase domain-containing protein</fullName>
    </submittedName>
</protein>